<evidence type="ECO:0000256" key="1">
    <source>
        <dbReference type="ARBA" id="ARBA00010618"/>
    </source>
</evidence>
<dbReference type="PANTHER" id="PTHR11143">
    <property type="entry name" value="60S RIBOSOMAL PROTEIN L26 FAMILY MEMBER"/>
    <property type="match status" value="1"/>
</dbReference>
<evidence type="ECO:0000313" key="5">
    <source>
        <dbReference type="Proteomes" id="UP000070089"/>
    </source>
</evidence>
<dbReference type="InterPro" id="IPR005756">
    <property type="entry name" value="Ribosomal_uL24_euk/arc"/>
</dbReference>
<evidence type="ECO:0000256" key="3">
    <source>
        <dbReference type="ARBA" id="ARBA00023274"/>
    </source>
</evidence>
<protein>
    <submittedName>
        <fullName evidence="4">LSU ribosomal protein L24P/L26</fullName>
    </submittedName>
</protein>
<sequence length="214" mass="24977">MQDLNDTFHDRPRFQARGRNKNTITVVRNFRRCRFPLRSLSTVNPPLAHERLRQQRLAKKLFDLKLKSLCFLNRFANPGMKLNSAVTASRRKCRKAYFTANAETRAKMMSSRLSKELRAEHKIKTMPIRRGDIVEIFTGGHKGTGKVVEVRRRDYKICVEGINQKARNPEAKPVPYPIHPSNCIIKELYMNGSRHRAIKRRQERNAERLARIGK</sequence>
<dbReference type="GO" id="GO:0003723">
    <property type="term" value="F:RNA binding"/>
    <property type="evidence" value="ECO:0007669"/>
    <property type="project" value="InterPro"/>
</dbReference>
<dbReference type="AlphaFoldDB" id="A0A132NY48"/>
<dbReference type="OrthoDB" id="1688503at2759"/>
<accession>A0A132NY48</accession>
<dbReference type="Pfam" id="PF16906">
    <property type="entry name" value="Ribosomal_L26"/>
    <property type="match status" value="1"/>
</dbReference>
<dbReference type="InterPro" id="IPR041988">
    <property type="entry name" value="Ribosomal_uL24_KOW"/>
</dbReference>
<dbReference type="GO" id="GO:0003735">
    <property type="term" value="F:structural constituent of ribosome"/>
    <property type="evidence" value="ECO:0007669"/>
    <property type="project" value="InterPro"/>
</dbReference>
<keyword evidence="3" id="KW-0687">Ribonucleoprotein</keyword>
<comment type="caution">
    <text evidence="4">The sequence shown here is derived from an EMBL/GenBank/DDBJ whole genome shotgun (WGS) entry which is preliminary data.</text>
</comment>
<dbReference type="EMBL" id="JXTI01000017">
    <property type="protein sequence ID" value="KWX14994.1"/>
    <property type="molecule type" value="Genomic_DNA"/>
</dbReference>
<evidence type="ECO:0000256" key="2">
    <source>
        <dbReference type="ARBA" id="ARBA00022980"/>
    </source>
</evidence>
<dbReference type="InterPro" id="IPR014722">
    <property type="entry name" value="Rib_uL2_dom2"/>
</dbReference>
<dbReference type="CDD" id="cd06089">
    <property type="entry name" value="KOW_RPL26"/>
    <property type="match status" value="1"/>
</dbReference>
<dbReference type="SUPFAM" id="SSF50104">
    <property type="entry name" value="Translation proteins SH3-like domain"/>
    <property type="match status" value="1"/>
</dbReference>
<reference evidence="4 5" key="1">
    <citation type="journal article" date="2015" name="Mol. Biochem. Parasitol.">
        <title>Identification of polymorphic genes for use in assemblage B genotyping assays through comparative genomics of multiple assemblage B Giardia duodenalis isolates.</title>
        <authorList>
            <person name="Wielinga C."/>
            <person name="Thompson R.C."/>
            <person name="Monis P."/>
            <person name="Ryan U."/>
        </authorList>
    </citation>
    <scope>NUCLEOTIDE SEQUENCE [LARGE SCALE GENOMIC DNA]</scope>
    <source>
        <strain evidence="4 5">BAH15c1</strain>
    </source>
</reference>
<gene>
    <name evidence="4" type="ORF">QR46_0972</name>
</gene>
<dbReference type="NCBIfam" id="TIGR01080">
    <property type="entry name" value="rplX_A_E"/>
    <property type="match status" value="1"/>
</dbReference>
<dbReference type="Proteomes" id="UP000070089">
    <property type="component" value="Unassembled WGS sequence"/>
</dbReference>
<dbReference type="GO" id="GO:0006412">
    <property type="term" value="P:translation"/>
    <property type="evidence" value="ECO:0007669"/>
    <property type="project" value="InterPro"/>
</dbReference>
<name>A0A132NY48_GIAIN</name>
<dbReference type="Gene3D" id="2.30.30.30">
    <property type="match status" value="1"/>
</dbReference>
<dbReference type="InterPro" id="IPR008991">
    <property type="entry name" value="Translation_prot_SH3-like_sf"/>
</dbReference>
<organism evidence="4 5">
    <name type="scientific">Giardia duodenalis assemblage B</name>
    <dbReference type="NCBI Taxonomy" id="1394984"/>
    <lineage>
        <taxon>Eukaryota</taxon>
        <taxon>Metamonada</taxon>
        <taxon>Diplomonadida</taxon>
        <taxon>Hexamitidae</taxon>
        <taxon>Giardiinae</taxon>
        <taxon>Giardia</taxon>
    </lineage>
</organism>
<dbReference type="GO" id="GO:0015934">
    <property type="term" value="C:large ribosomal subunit"/>
    <property type="evidence" value="ECO:0007669"/>
    <property type="project" value="InterPro"/>
</dbReference>
<evidence type="ECO:0000313" key="4">
    <source>
        <dbReference type="EMBL" id="KWX14994.1"/>
    </source>
</evidence>
<comment type="similarity">
    <text evidence="1">Belongs to the universal ribosomal protein uL24 family.</text>
</comment>
<dbReference type="VEuPathDB" id="GiardiaDB:QR46_0972"/>
<proteinExistence type="inferred from homology"/>
<keyword evidence="2 4" id="KW-0689">Ribosomal protein</keyword>